<dbReference type="Pfam" id="PF01400">
    <property type="entry name" value="Astacin"/>
    <property type="match status" value="2"/>
</dbReference>
<sequence length="288" mass="33256">MKLYWVPALSLAYLIIFLVLQANAKATRHLYEEDLLLTSHRYKELKTGVHGQKRGFTPGRVWPDGKIPFVVDKDLERSYKASETIAEAMKEWTDKSCVKFVPRSSEKVYLHIVNDDKERCASTGVGFEDERYWLLLAPRCWWKGMVIHELGRGIDFDRQNDSDTSSYITPYDYSSIMHYGDGFASKNDEKTLVPKHSGVTIGHWEKLSEIDIQQVNLHYNCPADSYTYERFICQDKRDSITCYGGRKIKIIRAYYGRKKAFKCGFGMNTNCEAMGSEAKVITAERHSR</sequence>
<dbReference type="SUPFAM" id="SSF55486">
    <property type="entry name" value="Metalloproteases ('zincins'), catalytic domain"/>
    <property type="match status" value="1"/>
</dbReference>
<dbReference type="PRINTS" id="PR00480">
    <property type="entry name" value="ASTACIN"/>
</dbReference>
<gene>
    <name evidence="4" type="primary">lce</name>
    <name evidence="4" type="ORF">AWC38_SpisGene5609</name>
</gene>
<comment type="caution">
    <text evidence="1">Lacks conserved residue(s) required for the propagation of feature annotation.</text>
</comment>
<dbReference type="Gene3D" id="3.40.390.10">
    <property type="entry name" value="Collagenase (Catalytic Domain)"/>
    <property type="match status" value="2"/>
</dbReference>
<keyword evidence="2" id="KW-0482">Metalloprotease</keyword>
<dbReference type="SMART" id="SM00235">
    <property type="entry name" value="ZnMc"/>
    <property type="match status" value="1"/>
</dbReference>
<keyword evidence="2" id="KW-0479">Metal-binding</keyword>
<keyword evidence="2" id="KW-0645">Protease</keyword>
<feature type="chain" id="PRO_5011835758" description="Metalloendopeptidase" evidence="2">
    <location>
        <begin position="27"/>
        <end position="288"/>
    </location>
</feature>
<dbReference type="GO" id="GO:0004222">
    <property type="term" value="F:metalloendopeptidase activity"/>
    <property type="evidence" value="ECO:0007669"/>
    <property type="project" value="UniProtKB-UniRule"/>
</dbReference>
<dbReference type="AlphaFoldDB" id="A0A2B4SKI6"/>
<keyword evidence="2" id="KW-0862">Zinc</keyword>
<proteinExistence type="predicted"/>
<dbReference type="PANTHER" id="PTHR10127:SF850">
    <property type="entry name" value="METALLOENDOPEPTIDASE"/>
    <property type="match status" value="1"/>
</dbReference>
<comment type="caution">
    <text evidence="4">The sequence shown here is derived from an EMBL/GenBank/DDBJ whole genome shotgun (WGS) entry which is preliminary data.</text>
</comment>
<dbReference type="InterPro" id="IPR024079">
    <property type="entry name" value="MetalloPept_cat_dom_sf"/>
</dbReference>
<dbReference type="GO" id="GO:0008270">
    <property type="term" value="F:zinc ion binding"/>
    <property type="evidence" value="ECO:0007669"/>
    <property type="project" value="InterPro"/>
</dbReference>
<evidence type="ECO:0000313" key="5">
    <source>
        <dbReference type="Proteomes" id="UP000225706"/>
    </source>
</evidence>
<keyword evidence="5" id="KW-1185">Reference proteome</keyword>
<evidence type="ECO:0000256" key="1">
    <source>
        <dbReference type="PROSITE-ProRule" id="PRU01211"/>
    </source>
</evidence>
<dbReference type="Proteomes" id="UP000225706">
    <property type="component" value="Unassembled WGS sequence"/>
</dbReference>
<evidence type="ECO:0000313" key="4">
    <source>
        <dbReference type="EMBL" id="PFX29619.1"/>
    </source>
</evidence>
<protein>
    <recommendedName>
        <fullName evidence="2">Metalloendopeptidase</fullName>
        <ecNumber evidence="2">3.4.24.-</ecNumber>
    </recommendedName>
</protein>
<comment type="cofactor">
    <cofactor evidence="2">
        <name>Zn(2+)</name>
        <dbReference type="ChEBI" id="CHEBI:29105"/>
    </cofactor>
    <text evidence="2">Binds 1 zinc ion per subunit.</text>
</comment>
<keyword evidence="2" id="KW-0378">Hydrolase</keyword>
<name>A0A2B4SKI6_STYPI</name>
<feature type="active site" evidence="1">
    <location>
        <position position="149"/>
    </location>
</feature>
<dbReference type="EC" id="3.4.24.-" evidence="2"/>
<dbReference type="OrthoDB" id="291007at2759"/>
<feature type="domain" description="Peptidase M12A" evidence="3">
    <location>
        <begin position="50"/>
        <end position="222"/>
    </location>
</feature>
<evidence type="ECO:0000259" key="3">
    <source>
        <dbReference type="PROSITE" id="PS51864"/>
    </source>
</evidence>
<feature type="signal peptide" evidence="2">
    <location>
        <begin position="1"/>
        <end position="26"/>
    </location>
</feature>
<organism evidence="4 5">
    <name type="scientific">Stylophora pistillata</name>
    <name type="common">Smooth cauliflower coral</name>
    <dbReference type="NCBI Taxonomy" id="50429"/>
    <lineage>
        <taxon>Eukaryota</taxon>
        <taxon>Metazoa</taxon>
        <taxon>Cnidaria</taxon>
        <taxon>Anthozoa</taxon>
        <taxon>Hexacorallia</taxon>
        <taxon>Scleractinia</taxon>
        <taxon>Astrocoeniina</taxon>
        <taxon>Pocilloporidae</taxon>
        <taxon>Stylophora</taxon>
    </lineage>
</organism>
<dbReference type="GO" id="GO:0006508">
    <property type="term" value="P:proteolysis"/>
    <property type="evidence" value="ECO:0007669"/>
    <property type="project" value="UniProtKB-KW"/>
</dbReference>
<reference evidence="5" key="1">
    <citation type="journal article" date="2017" name="bioRxiv">
        <title>Comparative analysis of the genomes of Stylophora pistillata and Acropora digitifera provides evidence for extensive differences between species of corals.</title>
        <authorList>
            <person name="Voolstra C.R."/>
            <person name="Li Y."/>
            <person name="Liew Y.J."/>
            <person name="Baumgarten S."/>
            <person name="Zoccola D."/>
            <person name="Flot J.-F."/>
            <person name="Tambutte S."/>
            <person name="Allemand D."/>
            <person name="Aranda M."/>
        </authorList>
    </citation>
    <scope>NUCLEOTIDE SEQUENCE [LARGE SCALE GENOMIC DNA]</scope>
</reference>
<evidence type="ECO:0000256" key="2">
    <source>
        <dbReference type="RuleBase" id="RU361183"/>
    </source>
</evidence>
<dbReference type="PROSITE" id="PS51864">
    <property type="entry name" value="ASTACIN"/>
    <property type="match status" value="1"/>
</dbReference>
<dbReference type="InterPro" id="IPR006026">
    <property type="entry name" value="Peptidase_Metallo"/>
</dbReference>
<dbReference type="PANTHER" id="PTHR10127">
    <property type="entry name" value="DISCOIDIN, CUB, EGF, LAMININ , AND ZINC METALLOPROTEASE DOMAIN CONTAINING"/>
    <property type="match status" value="1"/>
</dbReference>
<dbReference type="InterPro" id="IPR001506">
    <property type="entry name" value="Peptidase_M12A"/>
</dbReference>
<keyword evidence="2" id="KW-0732">Signal</keyword>
<accession>A0A2B4SKI6</accession>
<dbReference type="EMBL" id="LSMT01000063">
    <property type="protein sequence ID" value="PFX29619.1"/>
    <property type="molecule type" value="Genomic_DNA"/>
</dbReference>
<dbReference type="STRING" id="50429.A0A2B4SKI6"/>